<comment type="similarity">
    <text evidence="3">Belongs to the thiolase-like superfamily. Beta-ketoacyl-ACP synthases family.</text>
</comment>
<dbReference type="SUPFAM" id="SSF53901">
    <property type="entry name" value="Thiolase-like"/>
    <property type="match status" value="2"/>
</dbReference>
<dbReference type="PANTHER" id="PTHR43775:SF37">
    <property type="entry name" value="SI:DKEY-61P9.11"/>
    <property type="match status" value="1"/>
</dbReference>
<reference evidence="5 6" key="1">
    <citation type="submission" date="2023-10" db="EMBL/GenBank/DDBJ databases">
        <title>Sorlinia euscelidii gen. nov., sp. nov., an acetic acid bacteria isolated from the gut of Euscelidius variegatus emitter.</title>
        <authorList>
            <person name="Michoud G."/>
            <person name="Marasco R."/>
            <person name="Seferji K."/>
            <person name="Gonella E."/>
            <person name="Garuglieri E."/>
            <person name="Alma A."/>
            <person name="Mapelli F."/>
            <person name="Borin S."/>
            <person name="Daffonchio D."/>
            <person name="Crotti E."/>
        </authorList>
    </citation>
    <scope>NUCLEOTIDE SEQUENCE [LARGE SCALE GENOMIC DNA]</scope>
    <source>
        <strain evidence="5 6">EV16P</strain>
    </source>
</reference>
<dbReference type="EMBL" id="JAWJZY010000002">
    <property type="protein sequence ID" value="MEE8658656.1"/>
    <property type="molecule type" value="Genomic_DNA"/>
</dbReference>
<dbReference type="InterPro" id="IPR050091">
    <property type="entry name" value="PKS_NRPS_Biosynth_Enz"/>
</dbReference>
<dbReference type="Proteomes" id="UP001312908">
    <property type="component" value="Unassembled WGS sequence"/>
</dbReference>
<organism evidence="5 6">
    <name type="scientific">Sorlinia euscelidii</name>
    <dbReference type="NCBI Taxonomy" id="3081148"/>
    <lineage>
        <taxon>Bacteria</taxon>
        <taxon>Pseudomonadati</taxon>
        <taxon>Pseudomonadota</taxon>
        <taxon>Alphaproteobacteria</taxon>
        <taxon>Acetobacterales</taxon>
        <taxon>Acetobacteraceae</taxon>
        <taxon>Sorlinia</taxon>
    </lineage>
</organism>
<dbReference type="PROSITE" id="PS52004">
    <property type="entry name" value="KS3_2"/>
    <property type="match status" value="1"/>
</dbReference>
<keyword evidence="2" id="KW-0597">Phosphoprotein</keyword>
<dbReference type="InterPro" id="IPR014030">
    <property type="entry name" value="Ketoacyl_synth_N"/>
</dbReference>
<name>A0ABU7U3Y7_9PROT</name>
<keyword evidence="3" id="KW-0808">Transferase</keyword>
<proteinExistence type="inferred from homology"/>
<evidence type="ECO:0000256" key="3">
    <source>
        <dbReference type="RuleBase" id="RU003694"/>
    </source>
</evidence>
<dbReference type="InterPro" id="IPR020841">
    <property type="entry name" value="PKS_Beta-ketoAc_synthase_dom"/>
</dbReference>
<dbReference type="Pfam" id="PF00109">
    <property type="entry name" value="ketoacyl-synt"/>
    <property type="match status" value="2"/>
</dbReference>
<keyword evidence="6" id="KW-1185">Reference proteome</keyword>
<sequence length="741" mass="78005">MQAHHFPPIAIIGRGCVLPGALTAEALWRLVQEGGSAISPAPETLWATLKQDRLSTAQPRDPDTCWTDRGGYIDGFDDVFNPADYHLGPDQLAQTERSTRWLLHAARDALAPLRQSGNFNGDRCGAIVGNLFLPTSEAADFAASVWSGQSARHAARAFSSGLPVEFVAAAFGLKGAHFAIDSACASSLYAIKLACDRLHDGEADQMIAGGLSGADDLFLHVGFAALNALSRSGDSLPFHQAADGLVPAHGCAIFTLERLEDAIRADREILGVIRGIGLSNDGRQKTLVAPSIEGQVRAMRAAYDVSGLSPDDVDLIECHATGTLTGDAAELASMSQVFTNRQGLVIGSLKSNIGHAMTAAGAAGLMKLLGAIAHKTLPPARLTGALIPDLSRARFSLLEKPEKWVADGPRRAGINAFGFGGNNAHLIIEEWQGQPIAEAHANEARGDLVVVGVDLRRAAPVTEATPSEIAEKGRIPEVGIALKGLKFPPKDLQSALPQQAMMFTSARTAFPEGLHQDKVDIGVYIGMSADANISRYIARLRLPAGRGEAEKTGIVPPLDAARTIGVLGNVVANRINSQMDLSGPGIAIAAEEASGLVALKLAVRALSAGEISSAIIGAVDLSCDPVHRAALRAMGLERTAGDGVVSLVLTSRENAMASGCDILAAFKPHDVNRAFQAVPQDDKIHGVSHAAQGLMQIVMRIFDERPEKSATMAPPSLKTVSDAVFGLSPDMRGRQIRGRCL</sequence>
<dbReference type="Pfam" id="PF16197">
    <property type="entry name" value="KAsynt_C_assoc"/>
    <property type="match status" value="1"/>
</dbReference>
<evidence type="ECO:0000313" key="6">
    <source>
        <dbReference type="Proteomes" id="UP001312908"/>
    </source>
</evidence>
<evidence type="ECO:0000256" key="1">
    <source>
        <dbReference type="ARBA" id="ARBA00022450"/>
    </source>
</evidence>
<dbReference type="Gene3D" id="3.40.47.10">
    <property type="match status" value="2"/>
</dbReference>
<gene>
    <name evidence="5" type="ORF">DOFOFD_06495</name>
</gene>
<dbReference type="InterPro" id="IPR014031">
    <property type="entry name" value="Ketoacyl_synth_C"/>
</dbReference>
<keyword evidence="1" id="KW-0596">Phosphopantetheine</keyword>
<evidence type="ECO:0000256" key="2">
    <source>
        <dbReference type="ARBA" id="ARBA00022553"/>
    </source>
</evidence>
<feature type="domain" description="Ketosynthase family 3 (KS3)" evidence="4">
    <location>
        <begin position="6"/>
        <end position="430"/>
    </location>
</feature>
<evidence type="ECO:0000313" key="5">
    <source>
        <dbReference type="EMBL" id="MEE8658656.1"/>
    </source>
</evidence>
<comment type="caution">
    <text evidence="5">The sequence shown here is derived from an EMBL/GenBank/DDBJ whole genome shotgun (WGS) entry which is preliminary data.</text>
</comment>
<dbReference type="InterPro" id="IPR016039">
    <property type="entry name" value="Thiolase-like"/>
</dbReference>
<accession>A0ABU7U3Y7</accession>
<dbReference type="CDD" id="cd00833">
    <property type="entry name" value="PKS"/>
    <property type="match status" value="1"/>
</dbReference>
<dbReference type="InterPro" id="IPR032821">
    <property type="entry name" value="PKS_assoc"/>
</dbReference>
<dbReference type="PANTHER" id="PTHR43775">
    <property type="entry name" value="FATTY ACID SYNTHASE"/>
    <property type="match status" value="1"/>
</dbReference>
<evidence type="ECO:0000259" key="4">
    <source>
        <dbReference type="PROSITE" id="PS52004"/>
    </source>
</evidence>
<protein>
    <recommendedName>
        <fullName evidence="4">Ketosynthase family 3 (KS3) domain-containing protein</fullName>
    </recommendedName>
</protein>
<dbReference type="Pfam" id="PF02801">
    <property type="entry name" value="Ketoacyl-synt_C"/>
    <property type="match status" value="1"/>
</dbReference>
<dbReference type="SMART" id="SM00825">
    <property type="entry name" value="PKS_KS"/>
    <property type="match status" value="1"/>
</dbReference>